<gene>
    <name evidence="7" type="ORF">ACFSJG_06445</name>
</gene>
<feature type="transmembrane region" description="Helical" evidence="5">
    <location>
        <begin position="16"/>
        <end position="38"/>
    </location>
</feature>
<dbReference type="RefSeq" id="WP_378484386.1">
    <property type="nucleotide sequence ID" value="NZ_JBHUFB010000008.1"/>
</dbReference>
<evidence type="ECO:0000256" key="4">
    <source>
        <dbReference type="ARBA" id="ARBA00023136"/>
    </source>
</evidence>
<dbReference type="PANTHER" id="PTHR23514">
    <property type="entry name" value="BYPASS OF STOP CODON PROTEIN 6"/>
    <property type="match status" value="1"/>
</dbReference>
<evidence type="ECO:0000313" key="7">
    <source>
        <dbReference type="EMBL" id="MFD1811848.1"/>
    </source>
</evidence>
<feature type="transmembrane region" description="Helical" evidence="5">
    <location>
        <begin position="167"/>
        <end position="189"/>
    </location>
</feature>
<feature type="transmembrane region" description="Helical" evidence="5">
    <location>
        <begin position="50"/>
        <end position="68"/>
    </location>
</feature>
<dbReference type="Pfam" id="PF07690">
    <property type="entry name" value="MFS_1"/>
    <property type="match status" value="2"/>
</dbReference>
<dbReference type="Gene3D" id="1.20.1250.20">
    <property type="entry name" value="MFS general substrate transporter like domains"/>
    <property type="match status" value="2"/>
</dbReference>
<protein>
    <submittedName>
        <fullName evidence="7">MFS transporter</fullName>
    </submittedName>
</protein>
<keyword evidence="2 5" id="KW-0812">Transmembrane</keyword>
<feature type="transmembrane region" description="Helical" evidence="5">
    <location>
        <begin position="250"/>
        <end position="268"/>
    </location>
</feature>
<reference evidence="8" key="1">
    <citation type="journal article" date="2019" name="Int. J. Syst. Evol. Microbiol.">
        <title>The Global Catalogue of Microorganisms (GCM) 10K type strain sequencing project: providing services to taxonomists for standard genome sequencing and annotation.</title>
        <authorList>
            <consortium name="The Broad Institute Genomics Platform"/>
            <consortium name="The Broad Institute Genome Sequencing Center for Infectious Disease"/>
            <person name="Wu L."/>
            <person name="Ma J."/>
        </authorList>
    </citation>
    <scope>NUCLEOTIDE SEQUENCE [LARGE SCALE GENOMIC DNA]</scope>
    <source>
        <strain evidence="8">DT72</strain>
    </source>
</reference>
<comment type="subcellular location">
    <subcellularLocation>
        <location evidence="1">Cell membrane</location>
        <topology evidence="1">Multi-pass membrane protein</topology>
    </subcellularLocation>
</comment>
<evidence type="ECO:0000256" key="1">
    <source>
        <dbReference type="ARBA" id="ARBA00004651"/>
    </source>
</evidence>
<accession>A0ABW4P147</accession>
<feature type="transmembrane region" description="Helical" evidence="5">
    <location>
        <begin position="210"/>
        <end position="230"/>
    </location>
</feature>
<proteinExistence type="predicted"/>
<evidence type="ECO:0000313" key="8">
    <source>
        <dbReference type="Proteomes" id="UP001597286"/>
    </source>
</evidence>
<keyword evidence="3 5" id="KW-1133">Transmembrane helix</keyword>
<dbReference type="PROSITE" id="PS50850">
    <property type="entry name" value="MFS"/>
    <property type="match status" value="1"/>
</dbReference>
<organism evidence="7 8">
    <name type="scientific">Rhodococcus gannanensis</name>
    <dbReference type="NCBI Taxonomy" id="1960308"/>
    <lineage>
        <taxon>Bacteria</taxon>
        <taxon>Bacillati</taxon>
        <taxon>Actinomycetota</taxon>
        <taxon>Actinomycetes</taxon>
        <taxon>Mycobacteriales</taxon>
        <taxon>Nocardiaceae</taxon>
        <taxon>Rhodococcus</taxon>
    </lineage>
</organism>
<dbReference type="InterPro" id="IPR051788">
    <property type="entry name" value="MFS_Transporter"/>
</dbReference>
<dbReference type="PANTHER" id="PTHR23514:SF13">
    <property type="entry name" value="INNER MEMBRANE PROTEIN YBJJ"/>
    <property type="match status" value="1"/>
</dbReference>
<dbReference type="InterPro" id="IPR036259">
    <property type="entry name" value="MFS_trans_sf"/>
</dbReference>
<sequence length="405" mass="40832">MVLTTNSPTSLRRARAAVFGVFAVNGFLLAAWVVHIPAISERTGISHSTLGWLLLVLAGAALIGMQAAGPLADRWGSKPMVGTAGLLLAVGAIGPGLATDTATLAVALAVFGLGNGALDVSMNSQAVHVERAYGRPIMSAFHALFSLGGVVGSLLGAATLARGWSPLTALTAAAVIGAALIIACLPALLPHERHEPPAAVDAPTTRDRTPTAKILTLGAIAFALFLAEGAANDWSTLQVKEHLGTSESTAALAFGAFAVMMTVGRFTADGVAARFGPVAVVRYGTLIAALGLTAVIASVWIPLTLAGWALFGLGLSGCIPQIFTAAGNLHGGAPGVNMSRVVGMGYVGLLAGPALLGWLTHLMPLTATLAVPLVVVLLASWFAGQVRPPDSTSGTADSGTSPPNG</sequence>
<evidence type="ECO:0000259" key="6">
    <source>
        <dbReference type="PROSITE" id="PS50850"/>
    </source>
</evidence>
<dbReference type="InterPro" id="IPR020846">
    <property type="entry name" value="MFS_dom"/>
</dbReference>
<evidence type="ECO:0000256" key="2">
    <source>
        <dbReference type="ARBA" id="ARBA00022692"/>
    </source>
</evidence>
<feature type="transmembrane region" description="Helical" evidence="5">
    <location>
        <begin position="143"/>
        <end position="161"/>
    </location>
</feature>
<feature type="domain" description="Major facilitator superfamily (MFS) profile" evidence="6">
    <location>
        <begin position="1"/>
        <end position="387"/>
    </location>
</feature>
<feature type="transmembrane region" description="Helical" evidence="5">
    <location>
        <begin position="307"/>
        <end position="329"/>
    </location>
</feature>
<feature type="transmembrane region" description="Helical" evidence="5">
    <location>
        <begin position="104"/>
        <end position="122"/>
    </location>
</feature>
<evidence type="ECO:0000256" key="3">
    <source>
        <dbReference type="ARBA" id="ARBA00022989"/>
    </source>
</evidence>
<dbReference type="SUPFAM" id="SSF103473">
    <property type="entry name" value="MFS general substrate transporter"/>
    <property type="match status" value="1"/>
</dbReference>
<keyword evidence="8" id="KW-1185">Reference proteome</keyword>
<keyword evidence="4 5" id="KW-0472">Membrane</keyword>
<dbReference type="CDD" id="cd17393">
    <property type="entry name" value="MFS_MosC_like"/>
    <property type="match status" value="1"/>
</dbReference>
<evidence type="ECO:0000256" key="5">
    <source>
        <dbReference type="SAM" id="Phobius"/>
    </source>
</evidence>
<comment type="caution">
    <text evidence="7">The sequence shown here is derived from an EMBL/GenBank/DDBJ whole genome shotgun (WGS) entry which is preliminary data.</text>
</comment>
<feature type="transmembrane region" description="Helical" evidence="5">
    <location>
        <begin position="365"/>
        <end position="383"/>
    </location>
</feature>
<dbReference type="Proteomes" id="UP001597286">
    <property type="component" value="Unassembled WGS sequence"/>
</dbReference>
<feature type="transmembrane region" description="Helical" evidence="5">
    <location>
        <begin position="341"/>
        <end position="359"/>
    </location>
</feature>
<name>A0ABW4P147_9NOCA</name>
<feature type="transmembrane region" description="Helical" evidence="5">
    <location>
        <begin position="280"/>
        <end position="301"/>
    </location>
</feature>
<dbReference type="EMBL" id="JBHUFB010000008">
    <property type="protein sequence ID" value="MFD1811848.1"/>
    <property type="molecule type" value="Genomic_DNA"/>
</dbReference>
<dbReference type="InterPro" id="IPR011701">
    <property type="entry name" value="MFS"/>
</dbReference>